<proteinExistence type="predicted"/>
<name>A0ACB9M5A0_9MYRT</name>
<keyword evidence="2" id="KW-1185">Reference proteome</keyword>
<comment type="caution">
    <text evidence="1">The sequence shown here is derived from an EMBL/GenBank/DDBJ whole genome shotgun (WGS) entry which is preliminary data.</text>
</comment>
<protein>
    <submittedName>
        <fullName evidence="1">Uncharacterized protein</fullName>
    </submittedName>
</protein>
<accession>A0ACB9M5A0</accession>
<gene>
    <name evidence="1" type="ORF">MLD38_032323</name>
</gene>
<evidence type="ECO:0000313" key="2">
    <source>
        <dbReference type="Proteomes" id="UP001057402"/>
    </source>
</evidence>
<dbReference type="Proteomes" id="UP001057402">
    <property type="component" value="Chromosome 10"/>
</dbReference>
<organism evidence="1 2">
    <name type="scientific">Melastoma candidum</name>
    <dbReference type="NCBI Taxonomy" id="119954"/>
    <lineage>
        <taxon>Eukaryota</taxon>
        <taxon>Viridiplantae</taxon>
        <taxon>Streptophyta</taxon>
        <taxon>Embryophyta</taxon>
        <taxon>Tracheophyta</taxon>
        <taxon>Spermatophyta</taxon>
        <taxon>Magnoliopsida</taxon>
        <taxon>eudicotyledons</taxon>
        <taxon>Gunneridae</taxon>
        <taxon>Pentapetalae</taxon>
        <taxon>rosids</taxon>
        <taxon>malvids</taxon>
        <taxon>Myrtales</taxon>
        <taxon>Melastomataceae</taxon>
        <taxon>Melastomatoideae</taxon>
        <taxon>Melastomateae</taxon>
        <taxon>Melastoma</taxon>
    </lineage>
</organism>
<sequence>MPTQNEYHVPRSYLKGQNLLVVLAEDGGYPQKVQDNKLRPIVDSVNPEANLKCANGKKIVAIDFASYGDTIGICGSFEEGKCSSSVKSLVENQCLGKVECSIPLSQVNQNTNCGSDVTKTLSIQAKCGH</sequence>
<evidence type="ECO:0000313" key="1">
    <source>
        <dbReference type="EMBL" id="KAI4318647.1"/>
    </source>
</evidence>
<dbReference type="EMBL" id="CM042889">
    <property type="protein sequence ID" value="KAI4318647.1"/>
    <property type="molecule type" value="Genomic_DNA"/>
</dbReference>
<reference evidence="2" key="1">
    <citation type="journal article" date="2023" name="Front. Plant Sci.">
        <title>Chromosomal-level genome assembly of Melastoma candidum provides insights into trichome evolution.</title>
        <authorList>
            <person name="Zhong Y."/>
            <person name="Wu W."/>
            <person name="Sun C."/>
            <person name="Zou P."/>
            <person name="Liu Y."/>
            <person name="Dai S."/>
            <person name="Zhou R."/>
        </authorList>
    </citation>
    <scope>NUCLEOTIDE SEQUENCE [LARGE SCALE GENOMIC DNA]</scope>
</reference>